<comment type="caution">
    <text evidence="2">The sequence shown here is derived from an EMBL/GenBank/DDBJ whole genome shotgun (WGS) entry which is preliminary data.</text>
</comment>
<feature type="region of interest" description="Disordered" evidence="1">
    <location>
        <begin position="1"/>
        <end position="36"/>
    </location>
</feature>
<organism evidence="2 3">
    <name type="scientific">Elysia marginata</name>
    <dbReference type="NCBI Taxonomy" id="1093978"/>
    <lineage>
        <taxon>Eukaryota</taxon>
        <taxon>Metazoa</taxon>
        <taxon>Spiralia</taxon>
        <taxon>Lophotrochozoa</taxon>
        <taxon>Mollusca</taxon>
        <taxon>Gastropoda</taxon>
        <taxon>Heterobranchia</taxon>
        <taxon>Euthyneura</taxon>
        <taxon>Panpulmonata</taxon>
        <taxon>Sacoglossa</taxon>
        <taxon>Placobranchoidea</taxon>
        <taxon>Plakobranchidae</taxon>
        <taxon>Elysia</taxon>
    </lineage>
</organism>
<keyword evidence="3" id="KW-1185">Reference proteome</keyword>
<dbReference type="AlphaFoldDB" id="A0AAV4IXA9"/>
<feature type="compositionally biased region" description="Acidic residues" evidence="1">
    <location>
        <begin position="8"/>
        <end position="36"/>
    </location>
</feature>
<protein>
    <submittedName>
        <fullName evidence="2">Uncharacterized protein</fullName>
    </submittedName>
</protein>
<evidence type="ECO:0000313" key="3">
    <source>
        <dbReference type="Proteomes" id="UP000762676"/>
    </source>
</evidence>
<evidence type="ECO:0000256" key="1">
    <source>
        <dbReference type="SAM" id="MobiDB-lite"/>
    </source>
</evidence>
<evidence type="ECO:0000313" key="2">
    <source>
        <dbReference type="EMBL" id="GFS15194.1"/>
    </source>
</evidence>
<dbReference type="Proteomes" id="UP000762676">
    <property type="component" value="Unassembled WGS sequence"/>
</dbReference>
<gene>
    <name evidence="2" type="ORF">ElyMa_004926200</name>
</gene>
<sequence>MVSNIGPEYDDDGGDNHDDDDEDDDDNDDDDDDDDDDDMMTMKMVWFKGDFLKYRICGTKSMIPWMF</sequence>
<proteinExistence type="predicted"/>
<reference evidence="2 3" key="1">
    <citation type="journal article" date="2021" name="Elife">
        <title>Chloroplast acquisition without the gene transfer in kleptoplastic sea slugs, Plakobranchus ocellatus.</title>
        <authorList>
            <person name="Maeda T."/>
            <person name="Takahashi S."/>
            <person name="Yoshida T."/>
            <person name="Shimamura S."/>
            <person name="Takaki Y."/>
            <person name="Nagai Y."/>
            <person name="Toyoda A."/>
            <person name="Suzuki Y."/>
            <person name="Arimoto A."/>
            <person name="Ishii H."/>
            <person name="Satoh N."/>
            <person name="Nishiyama T."/>
            <person name="Hasebe M."/>
            <person name="Maruyama T."/>
            <person name="Minagawa J."/>
            <person name="Obokata J."/>
            <person name="Shigenobu S."/>
        </authorList>
    </citation>
    <scope>NUCLEOTIDE SEQUENCE [LARGE SCALE GENOMIC DNA]</scope>
</reference>
<name>A0AAV4IXA9_9GAST</name>
<dbReference type="EMBL" id="BMAT01009862">
    <property type="protein sequence ID" value="GFS15194.1"/>
    <property type="molecule type" value="Genomic_DNA"/>
</dbReference>
<accession>A0AAV4IXA9</accession>